<evidence type="ECO:0000259" key="6">
    <source>
        <dbReference type="Pfam" id="PF07985"/>
    </source>
</evidence>
<evidence type="ECO:0000256" key="1">
    <source>
        <dbReference type="ARBA" id="ARBA00022574"/>
    </source>
</evidence>
<gene>
    <name evidence="7" type="ORF">D9Q98_002946</name>
</gene>
<dbReference type="AlphaFoldDB" id="A0A9D4TUF0"/>
<dbReference type="InterPro" id="IPR012942">
    <property type="entry name" value="SRR1-like"/>
</dbReference>
<feature type="repeat" description="WD" evidence="3">
    <location>
        <begin position="115"/>
        <end position="146"/>
    </location>
</feature>
<dbReference type="SMART" id="SM00320">
    <property type="entry name" value="WD40"/>
    <property type="match status" value="4"/>
</dbReference>
<dbReference type="InterPro" id="IPR019775">
    <property type="entry name" value="WD40_repeat_CS"/>
</dbReference>
<feature type="region of interest" description="Disordered" evidence="5">
    <location>
        <begin position="353"/>
        <end position="373"/>
    </location>
</feature>
<protein>
    <recommendedName>
        <fullName evidence="6">SRR1-like domain-containing protein</fullName>
    </recommendedName>
</protein>
<dbReference type="GO" id="GO:0120330">
    <property type="term" value="C:rixosome complex"/>
    <property type="evidence" value="ECO:0007669"/>
    <property type="project" value="TreeGrafter"/>
</dbReference>
<reference evidence="7" key="1">
    <citation type="journal article" date="2019" name="Plant J.">
        <title>Chlorella vulgaris genome assembly and annotation reveals the molecular basis for metabolic acclimation to high light conditions.</title>
        <authorList>
            <person name="Cecchin M."/>
            <person name="Marcolungo L."/>
            <person name="Rossato M."/>
            <person name="Girolomoni L."/>
            <person name="Cosentino E."/>
            <person name="Cuine S."/>
            <person name="Li-Beisson Y."/>
            <person name="Delledonne M."/>
            <person name="Ballottari M."/>
        </authorList>
    </citation>
    <scope>NUCLEOTIDE SEQUENCE</scope>
    <source>
        <strain evidence="7">211/11P</strain>
    </source>
</reference>
<dbReference type="Pfam" id="PF07985">
    <property type="entry name" value="SRR1"/>
    <property type="match status" value="1"/>
</dbReference>
<evidence type="ECO:0000256" key="2">
    <source>
        <dbReference type="ARBA" id="ARBA00022737"/>
    </source>
</evidence>
<accession>A0A9D4TUF0</accession>
<dbReference type="PANTHER" id="PTHR18763:SF0">
    <property type="entry name" value="WD REPEAT-CONTAINING PROTEIN 18"/>
    <property type="match status" value="1"/>
</dbReference>
<dbReference type="PROSITE" id="PS50294">
    <property type="entry name" value="WD_REPEATS_REGION"/>
    <property type="match status" value="2"/>
</dbReference>
<dbReference type="GO" id="GO:0006364">
    <property type="term" value="P:rRNA processing"/>
    <property type="evidence" value="ECO:0007669"/>
    <property type="project" value="TreeGrafter"/>
</dbReference>
<dbReference type="SUPFAM" id="SSF50978">
    <property type="entry name" value="WD40 repeat-like"/>
    <property type="match status" value="1"/>
</dbReference>
<proteinExistence type="predicted"/>
<keyword evidence="2" id="KW-0677">Repeat</keyword>
<evidence type="ECO:0000313" key="8">
    <source>
        <dbReference type="Proteomes" id="UP001055712"/>
    </source>
</evidence>
<dbReference type="PROSITE" id="PS00678">
    <property type="entry name" value="WD_REPEATS_1"/>
    <property type="match status" value="1"/>
</dbReference>
<evidence type="ECO:0000256" key="4">
    <source>
        <dbReference type="SAM" id="Coils"/>
    </source>
</evidence>
<dbReference type="InterPro" id="IPR001680">
    <property type="entry name" value="WD40_rpt"/>
</dbReference>
<reference evidence="7" key="2">
    <citation type="submission" date="2020-11" db="EMBL/GenBank/DDBJ databases">
        <authorList>
            <person name="Cecchin M."/>
            <person name="Marcolungo L."/>
            <person name="Rossato M."/>
            <person name="Girolomoni L."/>
            <person name="Cosentino E."/>
            <person name="Cuine S."/>
            <person name="Li-Beisson Y."/>
            <person name="Delledonne M."/>
            <person name="Ballottari M."/>
        </authorList>
    </citation>
    <scope>NUCLEOTIDE SEQUENCE</scope>
    <source>
        <strain evidence="7">211/11P</strain>
        <tissue evidence="7">Whole cell</tissue>
    </source>
</reference>
<evidence type="ECO:0000313" key="7">
    <source>
        <dbReference type="EMBL" id="KAI3434892.1"/>
    </source>
</evidence>
<feature type="coiled-coil region" evidence="4">
    <location>
        <begin position="446"/>
        <end position="473"/>
    </location>
</feature>
<dbReference type="InterPro" id="IPR045227">
    <property type="entry name" value="WDR18/Ipi3/RID3"/>
</dbReference>
<dbReference type="PANTHER" id="PTHR18763">
    <property type="entry name" value="WD-REPEAT PROTEIN 18"/>
    <property type="match status" value="1"/>
</dbReference>
<dbReference type="EMBL" id="SIDB01000003">
    <property type="protein sequence ID" value="KAI3434892.1"/>
    <property type="molecule type" value="Genomic_DNA"/>
</dbReference>
<feature type="repeat" description="WD" evidence="3">
    <location>
        <begin position="287"/>
        <end position="328"/>
    </location>
</feature>
<sequence>MEGPTVVLVASSNEGNITAWDVHTGTALTSFKTNACAPGCLSLLGRDYLVAAQLGRGGGLHFWAWHKDQPHLRSFAAEQLTAVTATRDGTFCAAGGASGAVFVWETSSGRLLKSWPAHYKAVTCLAFSDSGAVLVTGGEDTMVNVWLLADVLDATAGQQLQMGAPLLQPLHSWSDHTLPVTCLAVGAGDGAALVASGSLDRTVKLRSLSAAAVGSAPLRSVALPAAVHSLALDPGEHALYAGCSSGAIYDIQLAAGQPTQYGSADGGGSTAAAAAAAGGSSCVHPVMQGHTRAVTCLGLTPDASLLVSGGEDCAVRVWDLRSRQPVRLLQNPAKGPVSALLVLSQPPYLQIGGGHVASGGSQSSKRGPSRPQPLASFCKYANAPGTLKPWEGGLVLLDGSAAARGGNDWEEQQLGAADGDVVAAGGTGATLPAVAAGTAAGGGSDVAALQQENAELKEQLQRALQAAEQWGRLNAQLQQVNAMDAEGWQVASASGRRSGKAKRGVDGSGHNRALLASAASHNATQPPTERQVQRSCALVDDAAGEIAATPFWQRLTSLLEQLLPHCAVSKLQHMVMYGLGSLEQPGAVHIRYQLAAAQLLAAMLPLAAAAEAYDPVFTALDRAALLHCGIEVIAHDEGGRRVAHTPTLFFMPHCEGVLTDALLAANVAADTLHNVVVLGNRFSNYKARWAQPCHAQPCSGKQRQQGLGPPGMHTQPPPPWVAELERPSTMLRLCELQAVQERHIPDTGFPVASAFNDLGLHWFPLDWRQRWDSGNDCGSAATHSS</sequence>
<dbReference type="Pfam" id="PF00400">
    <property type="entry name" value="WD40"/>
    <property type="match status" value="3"/>
</dbReference>
<keyword evidence="4" id="KW-0175">Coiled coil</keyword>
<comment type="caution">
    <text evidence="7">The sequence shown here is derived from an EMBL/GenBank/DDBJ whole genome shotgun (WGS) entry which is preliminary data.</text>
</comment>
<dbReference type="InterPro" id="IPR015943">
    <property type="entry name" value="WD40/YVTN_repeat-like_dom_sf"/>
</dbReference>
<organism evidence="7 8">
    <name type="scientific">Chlorella vulgaris</name>
    <name type="common">Green alga</name>
    <dbReference type="NCBI Taxonomy" id="3077"/>
    <lineage>
        <taxon>Eukaryota</taxon>
        <taxon>Viridiplantae</taxon>
        <taxon>Chlorophyta</taxon>
        <taxon>core chlorophytes</taxon>
        <taxon>Trebouxiophyceae</taxon>
        <taxon>Chlorellales</taxon>
        <taxon>Chlorellaceae</taxon>
        <taxon>Chlorella clade</taxon>
        <taxon>Chlorella</taxon>
    </lineage>
</organism>
<evidence type="ECO:0000256" key="3">
    <source>
        <dbReference type="PROSITE-ProRule" id="PRU00221"/>
    </source>
</evidence>
<dbReference type="Proteomes" id="UP001055712">
    <property type="component" value="Unassembled WGS sequence"/>
</dbReference>
<name>A0A9D4TUF0_CHLVU</name>
<dbReference type="PROSITE" id="PS50082">
    <property type="entry name" value="WD_REPEATS_2"/>
    <property type="match status" value="2"/>
</dbReference>
<dbReference type="OrthoDB" id="6252103at2759"/>
<dbReference type="Gene3D" id="2.130.10.10">
    <property type="entry name" value="YVTN repeat-like/Quinoprotein amine dehydrogenase"/>
    <property type="match status" value="2"/>
</dbReference>
<dbReference type="GO" id="GO:0006261">
    <property type="term" value="P:DNA-templated DNA replication"/>
    <property type="evidence" value="ECO:0007669"/>
    <property type="project" value="TreeGrafter"/>
</dbReference>
<keyword evidence="1 3" id="KW-0853">WD repeat</keyword>
<dbReference type="InterPro" id="IPR036322">
    <property type="entry name" value="WD40_repeat_dom_sf"/>
</dbReference>
<keyword evidence="8" id="KW-1185">Reference proteome</keyword>
<evidence type="ECO:0000256" key="5">
    <source>
        <dbReference type="SAM" id="MobiDB-lite"/>
    </source>
</evidence>
<dbReference type="GO" id="GO:0005656">
    <property type="term" value="C:nuclear pre-replicative complex"/>
    <property type="evidence" value="ECO:0007669"/>
    <property type="project" value="TreeGrafter"/>
</dbReference>
<feature type="domain" description="SRR1-like" evidence="6">
    <location>
        <begin position="559"/>
        <end position="762"/>
    </location>
</feature>